<feature type="compositionally biased region" description="Polar residues" evidence="6">
    <location>
        <begin position="75"/>
        <end position="88"/>
    </location>
</feature>
<dbReference type="InterPro" id="IPR029428">
    <property type="entry name" value="MCRIP"/>
</dbReference>
<evidence type="ECO:0000313" key="8">
    <source>
        <dbReference type="RefSeq" id="XP_072839127.1"/>
    </source>
</evidence>
<feature type="region of interest" description="Disordered" evidence="6">
    <location>
        <begin position="70"/>
        <end position="164"/>
    </location>
</feature>
<evidence type="ECO:0000256" key="4">
    <source>
        <dbReference type="ARBA" id="ARBA00022490"/>
    </source>
</evidence>
<evidence type="ECO:0000256" key="5">
    <source>
        <dbReference type="ARBA" id="ARBA00023242"/>
    </source>
</evidence>
<dbReference type="RefSeq" id="XP_072839127.1">
    <property type="nucleotide sequence ID" value="XM_072983026.1"/>
</dbReference>
<protein>
    <submittedName>
        <fullName evidence="8">MAPK regulated corepressor interacting protein 2</fullName>
    </submittedName>
</protein>
<name>A0ABM5F146_9SAUR</name>
<evidence type="ECO:0000256" key="6">
    <source>
        <dbReference type="SAM" id="MobiDB-lite"/>
    </source>
</evidence>
<evidence type="ECO:0000313" key="7">
    <source>
        <dbReference type="Proteomes" id="UP001652642"/>
    </source>
</evidence>
<dbReference type="GeneID" id="110086921"/>
<sequence>MPRLLPRRLAGHCSCRTLRDKVVHASCRTKGPPPPSPRLLTCKFWPPPRLDLPAGQPGSREHMIMYTITKGPSKLVTQRRTGPTQQVESKLADLKCRRQQHQQQQQPPHPSPHPGQSPSARHSHPILAGPLSSPAPKLVFNRINGKRPPPMPFPMSTTEESYTAAHEENVRFVHEAWQQVEQQLNDSQPGDKKSGPVSYVEKSLCPELKNFVPIDLDDWWAQQFLAGLENGS</sequence>
<evidence type="ECO:0000256" key="1">
    <source>
        <dbReference type="ARBA" id="ARBA00004123"/>
    </source>
</evidence>
<dbReference type="Proteomes" id="UP001652642">
    <property type="component" value="Chromosome 13"/>
</dbReference>
<comment type="similarity">
    <text evidence="3">Belongs to the MCRIP family.</text>
</comment>
<reference evidence="8" key="1">
    <citation type="submission" date="2025-08" db="UniProtKB">
        <authorList>
            <consortium name="RefSeq"/>
        </authorList>
    </citation>
    <scope>IDENTIFICATION</scope>
</reference>
<dbReference type="Pfam" id="PF14799">
    <property type="entry name" value="FAM195"/>
    <property type="match status" value="1"/>
</dbReference>
<accession>A0ABM5F146</accession>
<evidence type="ECO:0000256" key="2">
    <source>
        <dbReference type="ARBA" id="ARBA00004210"/>
    </source>
</evidence>
<comment type="subcellular location">
    <subcellularLocation>
        <location evidence="2">Cytoplasm</location>
        <location evidence="2">Stress granule</location>
    </subcellularLocation>
    <subcellularLocation>
        <location evidence="1">Nucleus</location>
    </subcellularLocation>
</comment>
<gene>
    <name evidence="8" type="primary">MCRIP2</name>
</gene>
<proteinExistence type="inferred from homology"/>
<keyword evidence="5" id="KW-0539">Nucleus</keyword>
<keyword evidence="4" id="KW-0963">Cytoplasm</keyword>
<organism evidence="7 8">
    <name type="scientific">Pogona vitticeps</name>
    <name type="common">central bearded dragon</name>
    <dbReference type="NCBI Taxonomy" id="103695"/>
    <lineage>
        <taxon>Eukaryota</taxon>
        <taxon>Metazoa</taxon>
        <taxon>Chordata</taxon>
        <taxon>Craniata</taxon>
        <taxon>Vertebrata</taxon>
        <taxon>Euteleostomi</taxon>
        <taxon>Lepidosauria</taxon>
        <taxon>Squamata</taxon>
        <taxon>Bifurcata</taxon>
        <taxon>Unidentata</taxon>
        <taxon>Episquamata</taxon>
        <taxon>Toxicofera</taxon>
        <taxon>Iguania</taxon>
        <taxon>Acrodonta</taxon>
        <taxon>Agamidae</taxon>
        <taxon>Amphibolurinae</taxon>
        <taxon>Pogona</taxon>
    </lineage>
</organism>
<keyword evidence="7" id="KW-1185">Reference proteome</keyword>
<evidence type="ECO:0000256" key="3">
    <source>
        <dbReference type="ARBA" id="ARBA00010821"/>
    </source>
</evidence>